<evidence type="ECO:0000313" key="3">
    <source>
        <dbReference type="Proteomes" id="UP000183832"/>
    </source>
</evidence>
<dbReference type="AlphaFoldDB" id="A0A1J1HUJ1"/>
<dbReference type="EMBL" id="CVRI01000021">
    <property type="protein sequence ID" value="CRK91735.1"/>
    <property type="molecule type" value="Genomic_DNA"/>
</dbReference>
<feature type="transmembrane region" description="Helical" evidence="1">
    <location>
        <begin position="12"/>
        <end position="40"/>
    </location>
</feature>
<keyword evidence="3" id="KW-1185">Reference proteome</keyword>
<dbReference type="Proteomes" id="UP000183832">
    <property type="component" value="Unassembled WGS sequence"/>
</dbReference>
<keyword evidence="1" id="KW-0472">Membrane</keyword>
<accession>A0A1J1HUJ1</accession>
<gene>
    <name evidence="2" type="ORF">CLUMA_CG005370</name>
</gene>
<feature type="non-terminal residue" evidence="2">
    <location>
        <position position="1"/>
    </location>
</feature>
<proteinExistence type="predicted"/>
<organism evidence="2 3">
    <name type="scientific">Clunio marinus</name>
    <dbReference type="NCBI Taxonomy" id="568069"/>
    <lineage>
        <taxon>Eukaryota</taxon>
        <taxon>Metazoa</taxon>
        <taxon>Ecdysozoa</taxon>
        <taxon>Arthropoda</taxon>
        <taxon>Hexapoda</taxon>
        <taxon>Insecta</taxon>
        <taxon>Pterygota</taxon>
        <taxon>Neoptera</taxon>
        <taxon>Endopterygota</taxon>
        <taxon>Diptera</taxon>
        <taxon>Nematocera</taxon>
        <taxon>Chironomoidea</taxon>
        <taxon>Chironomidae</taxon>
        <taxon>Clunio</taxon>
    </lineage>
</organism>
<keyword evidence="1" id="KW-0812">Transmembrane</keyword>
<sequence length="104" mass="11885">EIFLCGIESGWLIVMFWTAFWTFLGLFFIVIGICGCLLSLCPNEESQTDDASHDEQTVVNINSSSNPMHDVPRAEQSVQFNNQQIRTTRNHLDDPPPSYEDCFR</sequence>
<evidence type="ECO:0000313" key="2">
    <source>
        <dbReference type="EMBL" id="CRK91735.1"/>
    </source>
</evidence>
<name>A0A1J1HUJ1_9DIPT</name>
<reference evidence="2 3" key="1">
    <citation type="submission" date="2015-04" db="EMBL/GenBank/DDBJ databases">
        <authorList>
            <person name="Syromyatnikov M.Y."/>
            <person name="Popov V.N."/>
        </authorList>
    </citation>
    <scope>NUCLEOTIDE SEQUENCE [LARGE SCALE GENOMIC DNA]</scope>
</reference>
<evidence type="ECO:0000256" key="1">
    <source>
        <dbReference type="SAM" id="Phobius"/>
    </source>
</evidence>
<protein>
    <submittedName>
        <fullName evidence="2">CLUMA_CG005370, isoform A</fullName>
    </submittedName>
</protein>
<keyword evidence="1" id="KW-1133">Transmembrane helix</keyword>